<dbReference type="AlphaFoldDB" id="A0A087UCU1"/>
<gene>
    <name evidence="3" type="ORF">X975_05452</name>
</gene>
<accession>A0A087UCU1</accession>
<dbReference type="Gene3D" id="3.30.1370.10">
    <property type="entry name" value="K Homology domain, type 1"/>
    <property type="match status" value="1"/>
</dbReference>
<evidence type="ECO:0000313" key="4">
    <source>
        <dbReference type="Proteomes" id="UP000054359"/>
    </source>
</evidence>
<reference evidence="3 4" key="1">
    <citation type="submission" date="2013-11" db="EMBL/GenBank/DDBJ databases">
        <title>Genome sequencing of Stegodyphus mimosarum.</title>
        <authorList>
            <person name="Bechsgaard J."/>
        </authorList>
    </citation>
    <scope>NUCLEOTIDE SEQUENCE [LARGE SCALE GENOMIC DNA]</scope>
</reference>
<dbReference type="InterPro" id="IPR004088">
    <property type="entry name" value="KH_dom_type_1"/>
</dbReference>
<evidence type="ECO:0000259" key="2">
    <source>
        <dbReference type="Pfam" id="PF00013"/>
    </source>
</evidence>
<name>A0A087UCU1_STEMI</name>
<evidence type="ECO:0000313" key="3">
    <source>
        <dbReference type="EMBL" id="KFM75180.1"/>
    </source>
</evidence>
<dbReference type="EMBL" id="KK119250">
    <property type="protein sequence ID" value="KFM75180.1"/>
    <property type="molecule type" value="Genomic_DNA"/>
</dbReference>
<dbReference type="Proteomes" id="UP000054359">
    <property type="component" value="Unassembled WGS sequence"/>
</dbReference>
<dbReference type="GO" id="GO:0005634">
    <property type="term" value="C:nucleus"/>
    <property type="evidence" value="ECO:0007669"/>
    <property type="project" value="TreeGrafter"/>
</dbReference>
<dbReference type="PANTHER" id="PTHR13360:SF1">
    <property type="entry name" value="ACTIVATING SIGNAL COINTEGRATOR 1 COMPLEX SUBUNIT 1"/>
    <property type="match status" value="1"/>
</dbReference>
<dbReference type="InterPro" id="IPR009210">
    <property type="entry name" value="ASCC1"/>
</dbReference>
<dbReference type="PANTHER" id="PTHR13360">
    <property type="entry name" value="ACTIVATING SIGNAL COINTEGRATOR 1 COMPLEX SUBUNIT 1"/>
    <property type="match status" value="1"/>
</dbReference>
<keyword evidence="1" id="KW-0694">RNA-binding</keyword>
<protein>
    <recommendedName>
        <fullName evidence="2">K Homology domain-containing protein</fullName>
    </recommendedName>
</protein>
<keyword evidence="4" id="KW-1185">Reference proteome</keyword>
<dbReference type="CDD" id="cd00105">
    <property type="entry name" value="KH-I"/>
    <property type="match status" value="1"/>
</dbReference>
<dbReference type="OrthoDB" id="277832at2759"/>
<evidence type="ECO:0000256" key="1">
    <source>
        <dbReference type="PROSITE-ProRule" id="PRU00117"/>
    </source>
</evidence>
<proteinExistence type="predicted"/>
<organism evidence="3 4">
    <name type="scientific">Stegodyphus mimosarum</name>
    <name type="common">African social velvet spider</name>
    <dbReference type="NCBI Taxonomy" id="407821"/>
    <lineage>
        <taxon>Eukaryota</taxon>
        <taxon>Metazoa</taxon>
        <taxon>Ecdysozoa</taxon>
        <taxon>Arthropoda</taxon>
        <taxon>Chelicerata</taxon>
        <taxon>Arachnida</taxon>
        <taxon>Araneae</taxon>
        <taxon>Araneomorphae</taxon>
        <taxon>Entelegynae</taxon>
        <taxon>Eresoidea</taxon>
        <taxon>Eresidae</taxon>
        <taxon>Stegodyphus</taxon>
    </lineage>
</organism>
<dbReference type="GO" id="GO:0003723">
    <property type="term" value="F:RNA binding"/>
    <property type="evidence" value="ECO:0007669"/>
    <property type="project" value="UniProtKB-UniRule"/>
</dbReference>
<feature type="non-terminal residue" evidence="3">
    <location>
        <position position="90"/>
    </location>
</feature>
<dbReference type="SUPFAM" id="SSF54791">
    <property type="entry name" value="Eukaryotic type KH-domain (KH-domain type I)"/>
    <property type="match status" value="1"/>
</dbReference>
<sequence>MKFVIGRNSKTIHSIEQQTGAQLKVLNRKAERQTSEIAITGESKRVVGAAYYRIKSIISSSRWYGDQTHFISLPINSKNIQESFIKFRET</sequence>
<dbReference type="GO" id="GO:0006307">
    <property type="term" value="P:DNA alkylation repair"/>
    <property type="evidence" value="ECO:0007669"/>
    <property type="project" value="InterPro"/>
</dbReference>
<dbReference type="GO" id="GO:0006355">
    <property type="term" value="P:regulation of DNA-templated transcription"/>
    <property type="evidence" value="ECO:0007669"/>
    <property type="project" value="TreeGrafter"/>
</dbReference>
<dbReference type="InterPro" id="IPR036612">
    <property type="entry name" value="KH_dom_type_1_sf"/>
</dbReference>
<dbReference type="PROSITE" id="PS50084">
    <property type="entry name" value="KH_TYPE_1"/>
    <property type="match status" value="1"/>
</dbReference>
<dbReference type="Pfam" id="PF00013">
    <property type="entry name" value="KH_1"/>
    <property type="match status" value="1"/>
</dbReference>
<feature type="domain" description="K Homology" evidence="2">
    <location>
        <begin position="2"/>
        <end position="54"/>
    </location>
</feature>